<feature type="compositionally biased region" description="Basic residues" evidence="5">
    <location>
        <begin position="75"/>
        <end position="88"/>
    </location>
</feature>
<keyword evidence="2" id="KW-0217">Developmental protein</keyword>
<evidence type="ECO:0000256" key="5">
    <source>
        <dbReference type="SAM" id="MobiDB-lite"/>
    </source>
</evidence>
<accession>A0AAV0R5P5</accession>
<feature type="region of interest" description="Disordered" evidence="5">
    <location>
        <begin position="75"/>
        <end position="116"/>
    </location>
</feature>
<comment type="caution">
    <text evidence="6">The sequence shown here is derived from an EMBL/GenBank/DDBJ whole genome shotgun (WGS) entry which is preliminary data.</text>
</comment>
<evidence type="ECO:0000256" key="4">
    <source>
        <dbReference type="ARBA" id="ARBA00023278"/>
    </source>
</evidence>
<dbReference type="Proteomes" id="UP001154282">
    <property type="component" value="Unassembled WGS sequence"/>
</dbReference>
<dbReference type="AlphaFoldDB" id="A0AAV0R5P5"/>
<evidence type="ECO:0008006" key="8">
    <source>
        <dbReference type="Google" id="ProtNLM"/>
    </source>
</evidence>
<evidence type="ECO:0000256" key="2">
    <source>
        <dbReference type="ARBA" id="ARBA00022473"/>
    </source>
</evidence>
<keyword evidence="3" id="KW-0221">Differentiation</keyword>
<reference evidence="6" key="1">
    <citation type="submission" date="2022-08" db="EMBL/GenBank/DDBJ databases">
        <authorList>
            <person name="Gutierrez-Valencia J."/>
        </authorList>
    </citation>
    <scope>NUCLEOTIDE SEQUENCE</scope>
</reference>
<dbReference type="PANTHER" id="PTHR34359:SF5">
    <property type="entry name" value="CLAVATA3_ESR (CLE)-RELATED PROTEIN 9"/>
    <property type="match status" value="1"/>
</dbReference>
<dbReference type="EMBL" id="CAMGYJ010000010">
    <property type="protein sequence ID" value="CAI0552596.1"/>
    <property type="molecule type" value="Genomic_DNA"/>
</dbReference>
<dbReference type="InterPro" id="IPR039618">
    <property type="entry name" value="CLE9-13"/>
</dbReference>
<gene>
    <name evidence="6" type="ORF">LITE_LOCUS46495</name>
</gene>
<feature type="compositionally biased region" description="Basic and acidic residues" evidence="5">
    <location>
        <begin position="96"/>
        <end position="106"/>
    </location>
</feature>
<dbReference type="GO" id="GO:0030154">
    <property type="term" value="P:cell differentiation"/>
    <property type="evidence" value="ECO:0007669"/>
    <property type="project" value="UniProtKB-KW"/>
</dbReference>
<name>A0AAV0R5P5_9ROSI</name>
<proteinExistence type="inferred from homology"/>
<dbReference type="PANTHER" id="PTHR34359">
    <property type="entry name" value="CLAVATA3/ESR (CLE)-RELATED PROTEIN 10"/>
    <property type="match status" value="1"/>
</dbReference>
<sequence>MAALKLPAMVFLLLLWLSLVFLLFHGLYGLKRHMVITSNPSPSTAFHAPRRQNHGDAVVKHRKVLASKFDFSRFRKSAHHQHHHHRRGGGSSPPEIDPRYGVDKRLVPTGPNPLHH</sequence>
<evidence type="ECO:0000313" key="6">
    <source>
        <dbReference type="EMBL" id="CAI0552596.1"/>
    </source>
</evidence>
<keyword evidence="4" id="KW-0379">Hydroxylation</keyword>
<protein>
    <recommendedName>
        <fullName evidence="8">CLAVATA3/ESR (CLE)-related protein 13</fullName>
    </recommendedName>
</protein>
<organism evidence="6 7">
    <name type="scientific">Linum tenue</name>
    <dbReference type="NCBI Taxonomy" id="586396"/>
    <lineage>
        <taxon>Eukaryota</taxon>
        <taxon>Viridiplantae</taxon>
        <taxon>Streptophyta</taxon>
        <taxon>Embryophyta</taxon>
        <taxon>Tracheophyta</taxon>
        <taxon>Spermatophyta</taxon>
        <taxon>Magnoliopsida</taxon>
        <taxon>eudicotyledons</taxon>
        <taxon>Gunneridae</taxon>
        <taxon>Pentapetalae</taxon>
        <taxon>rosids</taxon>
        <taxon>fabids</taxon>
        <taxon>Malpighiales</taxon>
        <taxon>Linaceae</taxon>
        <taxon>Linum</taxon>
    </lineage>
</organism>
<keyword evidence="7" id="KW-1185">Reference proteome</keyword>
<comment type="similarity">
    <text evidence="1">Belongs to the CLV3/ESR signal peptide family.</text>
</comment>
<evidence type="ECO:0000256" key="3">
    <source>
        <dbReference type="ARBA" id="ARBA00022782"/>
    </source>
</evidence>
<evidence type="ECO:0000256" key="1">
    <source>
        <dbReference type="ARBA" id="ARBA00005416"/>
    </source>
</evidence>
<evidence type="ECO:0000313" key="7">
    <source>
        <dbReference type="Proteomes" id="UP001154282"/>
    </source>
</evidence>